<protein>
    <submittedName>
        <fullName evidence="1">Uncharacterized protein</fullName>
    </submittedName>
</protein>
<proteinExistence type="predicted"/>
<organism evidence="1">
    <name type="scientific">Rhizophora mucronata</name>
    <name type="common">Asiatic mangrove</name>
    <dbReference type="NCBI Taxonomy" id="61149"/>
    <lineage>
        <taxon>Eukaryota</taxon>
        <taxon>Viridiplantae</taxon>
        <taxon>Streptophyta</taxon>
        <taxon>Embryophyta</taxon>
        <taxon>Tracheophyta</taxon>
        <taxon>Spermatophyta</taxon>
        <taxon>Magnoliopsida</taxon>
        <taxon>eudicotyledons</taxon>
        <taxon>Gunneridae</taxon>
        <taxon>Pentapetalae</taxon>
        <taxon>rosids</taxon>
        <taxon>fabids</taxon>
        <taxon>Malpighiales</taxon>
        <taxon>Rhizophoraceae</taxon>
        <taxon>Rhizophora</taxon>
    </lineage>
</organism>
<dbReference type="AlphaFoldDB" id="A0A2P2PEA0"/>
<dbReference type="EMBL" id="GGEC01072584">
    <property type="protein sequence ID" value="MBX53068.1"/>
    <property type="molecule type" value="Transcribed_RNA"/>
</dbReference>
<name>A0A2P2PEA0_RHIMU</name>
<reference evidence="1" key="1">
    <citation type="submission" date="2018-02" db="EMBL/GenBank/DDBJ databases">
        <title>Rhizophora mucronata_Transcriptome.</title>
        <authorList>
            <person name="Meera S.P."/>
            <person name="Sreeshan A."/>
            <person name="Augustine A."/>
        </authorList>
    </citation>
    <scope>NUCLEOTIDE SEQUENCE</scope>
    <source>
        <tissue evidence="1">Leaf</tissue>
    </source>
</reference>
<sequence length="18" mass="1982">MISQSFNGTSEHDSLICL</sequence>
<accession>A0A2P2PEA0</accession>
<evidence type="ECO:0000313" key="1">
    <source>
        <dbReference type="EMBL" id="MBX53068.1"/>
    </source>
</evidence>